<organism evidence="3 4">
    <name type="scientific">Streptomyces thermocoprophilus</name>
    <dbReference type="NCBI Taxonomy" id="78356"/>
    <lineage>
        <taxon>Bacteria</taxon>
        <taxon>Bacillati</taxon>
        <taxon>Actinomycetota</taxon>
        <taxon>Actinomycetes</taxon>
        <taxon>Kitasatosporales</taxon>
        <taxon>Streptomycetaceae</taxon>
        <taxon>Streptomyces</taxon>
    </lineage>
</organism>
<keyword evidence="1" id="KW-0812">Transmembrane</keyword>
<gene>
    <name evidence="3" type="ORF">ACFFRO_28810</name>
</gene>
<dbReference type="RefSeq" id="WP_247468669.1">
    <property type="nucleotide sequence ID" value="NZ_JBHMAR010000069.1"/>
</dbReference>
<feature type="transmembrane region" description="Helical" evidence="1">
    <location>
        <begin position="21"/>
        <end position="49"/>
    </location>
</feature>
<proteinExistence type="predicted"/>
<evidence type="ECO:0000313" key="4">
    <source>
        <dbReference type="Proteomes" id="UP001589703"/>
    </source>
</evidence>
<name>A0ABV5VMK4_9ACTN</name>
<keyword evidence="1" id="KW-0472">Membrane</keyword>
<keyword evidence="1" id="KW-1133">Transmembrane helix</keyword>
<sequence length="136" mass="13745">MKAQGPARPRSRPRPRPRDRGQVAIEYLGFIPVLILVALAGIQLGLVAYAAQQAGTAARAGARSASLLPGSAQQACAEAVSDGLAGDTTCSSSESGTEVEVTAAVKIPTLVPGWDLGAAKRTAVMPLDDAPEGAAP</sequence>
<evidence type="ECO:0000313" key="3">
    <source>
        <dbReference type="EMBL" id="MFB9739071.1"/>
    </source>
</evidence>
<dbReference type="InterPro" id="IPR012495">
    <property type="entry name" value="TadE-like_dom"/>
</dbReference>
<feature type="domain" description="TadE-like" evidence="2">
    <location>
        <begin position="21"/>
        <end position="63"/>
    </location>
</feature>
<keyword evidence="4" id="KW-1185">Reference proteome</keyword>
<protein>
    <submittedName>
        <fullName evidence="3">TadE/TadG family type IV pilus assembly protein</fullName>
    </submittedName>
</protein>
<dbReference type="Proteomes" id="UP001589703">
    <property type="component" value="Unassembled WGS sequence"/>
</dbReference>
<accession>A0ABV5VMK4</accession>
<comment type="caution">
    <text evidence="3">The sequence shown here is derived from an EMBL/GenBank/DDBJ whole genome shotgun (WGS) entry which is preliminary data.</text>
</comment>
<dbReference type="Pfam" id="PF07811">
    <property type="entry name" value="TadE"/>
    <property type="match status" value="1"/>
</dbReference>
<evidence type="ECO:0000256" key="1">
    <source>
        <dbReference type="SAM" id="Phobius"/>
    </source>
</evidence>
<dbReference type="EMBL" id="JBHMAR010000069">
    <property type="protein sequence ID" value="MFB9739071.1"/>
    <property type="molecule type" value="Genomic_DNA"/>
</dbReference>
<reference evidence="3 4" key="1">
    <citation type="submission" date="2024-09" db="EMBL/GenBank/DDBJ databases">
        <authorList>
            <person name="Sun Q."/>
            <person name="Mori K."/>
        </authorList>
    </citation>
    <scope>NUCLEOTIDE SEQUENCE [LARGE SCALE GENOMIC DNA]</scope>
    <source>
        <strain evidence="3 4">JCM 10918</strain>
    </source>
</reference>
<evidence type="ECO:0000259" key="2">
    <source>
        <dbReference type="Pfam" id="PF07811"/>
    </source>
</evidence>